<evidence type="ECO:0000313" key="2">
    <source>
        <dbReference type="Proteomes" id="UP001158986"/>
    </source>
</evidence>
<dbReference type="CDD" id="cd14686">
    <property type="entry name" value="bZIP"/>
    <property type="match status" value="1"/>
</dbReference>
<protein>
    <recommendedName>
        <fullName evidence="3">BZIP domain-containing protein</fullName>
    </recommendedName>
</protein>
<name>A0ABN8CSD9_9STRA</name>
<dbReference type="EMBL" id="CAKLCB010000127">
    <property type="protein sequence ID" value="CAH0515689.1"/>
    <property type="molecule type" value="Genomic_DNA"/>
</dbReference>
<organism evidence="1 2">
    <name type="scientific">Peronospora belbahrii</name>
    <dbReference type="NCBI Taxonomy" id="622444"/>
    <lineage>
        <taxon>Eukaryota</taxon>
        <taxon>Sar</taxon>
        <taxon>Stramenopiles</taxon>
        <taxon>Oomycota</taxon>
        <taxon>Peronosporomycetes</taxon>
        <taxon>Peronosporales</taxon>
        <taxon>Peronosporaceae</taxon>
        <taxon>Peronospora</taxon>
    </lineage>
</organism>
<reference evidence="1 2" key="1">
    <citation type="submission" date="2021-11" db="EMBL/GenBank/DDBJ databases">
        <authorList>
            <person name="Islam A."/>
            <person name="Islam S."/>
            <person name="Flora M.S."/>
            <person name="Rahman M."/>
            <person name="Ziaur R.M."/>
            <person name="Epstein J.H."/>
            <person name="Hassan M."/>
            <person name="Klassen M."/>
            <person name="Woodard K."/>
            <person name="Webb A."/>
            <person name="Webby R.J."/>
            <person name="El Zowalaty M.E."/>
        </authorList>
    </citation>
    <scope>NUCLEOTIDE SEQUENCE [LARGE SCALE GENOMIC DNA]</scope>
    <source>
        <strain evidence="1">Pbs1</strain>
    </source>
</reference>
<gene>
    <name evidence="1" type="ORF">PBS001_LOCUS2390</name>
</gene>
<evidence type="ECO:0000313" key="1">
    <source>
        <dbReference type="EMBL" id="CAH0515689.1"/>
    </source>
</evidence>
<comment type="caution">
    <text evidence="1">The sequence shown here is derived from an EMBL/GenBank/DDBJ whole genome shotgun (WGS) entry which is preliminary data.</text>
</comment>
<keyword evidence="2" id="KW-1185">Reference proteome</keyword>
<sequence>MASSFSQHHVLDTFDVYDTHFNVLPKNWSDMDQEIFESFLLSSSSSTLFLSDSLVSVKSDPLLAVQSDSLVFVKSDLRPVKKTTSKNRRKRMSREEKRLKHREVQRRFMKRKKEMLSDVKKSIGALEKQVAVLKLSTFTLDVLEKIFQNEVEVVKQQLRPFTVQQWQDIVCQTLHSVDSILTQEAIEASGLNIMGWSDKRHVENLSIEFTLHKVFPNACAENLWNITWQRMSTDSYASTLKHLLQKVCNDAIIIYRVICYPDTGRVSRAIEVISRARRKHDFVYFVRTLDVPDVKQRVCAPNVWTQSLTVLRFIPSELDYPGTGCIVQYGGNYANIPKACVKYWLMEVLFLVLRFESSLISPMFLLCN</sequence>
<proteinExistence type="predicted"/>
<dbReference type="Proteomes" id="UP001158986">
    <property type="component" value="Unassembled WGS sequence"/>
</dbReference>
<evidence type="ECO:0008006" key="3">
    <source>
        <dbReference type="Google" id="ProtNLM"/>
    </source>
</evidence>
<accession>A0ABN8CSD9</accession>